<reference evidence="3" key="1">
    <citation type="submission" date="2017-03" db="EMBL/GenBank/DDBJ databases">
        <authorList>
            <person name="Safronova V.I."/>
            <person name="Sazanova A.L."/>
            <person name="Chirak E.R."/>
        </authorList>
    </citation>
    <scope>NUCLEOTIDE SEQUENCE [LARGE SCALE GENOMIC DNA]</scope>
    <source>
        <strain evidence="3">Ach-343</strain>
    </source>
</reference>
<gene>
    <name evidence="2" type="ORF">B5V02_24355</name>
</gene>
<feature type="region of interest" description="Disordered" evidence="1">
    <location>
        <begin position="82"/>
        <end position="104"/>
    </location>
</feature>
<dbReference type="AlphaFoldDB" id="A0A2W7C1Y9"/>
<accession>A0A2W7C1Y9</accession>
<name>A0A2W7C1Y9_9HYPH</name>
<evidence type="ECO:0000313" key="3">
    <source>
        <dbReference type="Proteomes" id="UP000248616"/>
    </source>
</evidence>
<evidence type="ECO:0000313" key="2">
    <source>
        <dbReference type="EMBL" id="PZV36311.1"/>
    </source>
</evidence>
<protein>
    <submittedName>
        <fullName evidence="2">Uncharacterized protein</fullName>
    </submittedName>
</protein>
<feature type="compositionally biased region" description="Basic and acidic residues" evidence="1">
    <location>
        <begin position="82"/>
        <end position="97"/>
    </location>
</feature>
<dbReference type="EMBL" id="MZXV01000051">
    <property type="protein sequence ID" value="PZV36311.1"/>
    <property type="molecule type" value="Genomic_DNA"/>
</dbReference>
<organism evidence="2 3">
    <name type="scientific">Mesorhizobium kowhaii</name>
    <dbReference type="NCBI Taxonomy" id="1300272"/>
    <lineage>
        <taxon>Bacteria</taxon>
        <taxon>Pseudomonadati</taxon>
        <taxon>Pseudomonadota</taxon>
        <taxon>Alphaproteobacteria</taxon>
        <taxon>Hyphomicrobiales</taxon>
        <taxon>Phyllobacteriaceae</taxon>
        <taxon>Mesorhizobium</taxon>
    </lineage>
</organism>
<sequence>MPQKTLADTLAARETMYVNCGHPMCCKSTKLDIQALVDRLGPDHGSMHWDLVGRFGCSDCKAAGRDRRSVFFTVIPDCEGQQRERNRDWKPTFDSAKRGGATRP</sequence>
<dbReference type="OrthoDB" id="8094129at2"/>
<dbReference type="Proteomes" id="UP000248616">
    <property type="component" value="Unassembled WGS sequence"/>
</dbReference>
<proteinExistence type="predicted"/>
<evidence type="ECO:0000256" key="1">
    <source>
        <dbReference type="SAM" id="MobiDB-lite"/>
    </source>
</evidence>
<dbReference type="RefSeq" id="WP_111546629.1">
    <property type="nucleotide sequence ID" value="NZ_MZXV01000051.1"/>
</dbReference>
<comment type="caution">
    <text evidence="2">The sequence shown here is derived from an EMBL/GenBank/DDBJ whole genome shotgun (WGS) entry which is preliminary data.</text>
</comment>
<keyword evidence="3" id="KW-1185">Reference proteome</keyword>